<accession>A0ACC1I0Y2</accession>
<proteinExistence type="predicted"/>
<dbReference type="EMBL" id="JAMZIH010000003">
    <property type="protein sequence ID" value="KAJ1680389.1"/>
    <property type="molecule type" value="Genomic_DNA"/>
</dbReference>
<dbReference type="Proteomes" id="UP001145114">
    <property type="component" value="Unassembled WGS sequence"/>
</dbReference>
<evidence type="ECO:0000313" key="1">
    <source>
        <dbReference type="EMBL" id="KAJ1680389.1"/>
    </source>
</evidence>
<comment type="caution">
    <text evidence="1">The sequence shown here is derived from an EMBL/GenBank/DDBJ whole genome shotgun (WGS) entry which is preliminary data.</text>
</comment>
<reference evidence="1" key="1">
    <citation type="submission" date="2022-06" db="EMBL/GenBank/DDBJ databases">
        <title>Phylogenomic reconstructions and comparative analyses of Kickxellomycotina fungi.</title>
        <authorList>
            <person name="Reynolds N.K."/>
            <person name="Stajich J.E."/>
            <person name="Barry K."/>
            <person name="Grigoriev I.V."/>
            <person name="Crous P."/>
            <person name="Smith M.E."/>
        </authorList>
    </citation>
    <scope>NUCLEOTIDE SEQUENCE</scope>
    <source>
        <strain evidence="1">RSA 2271</strain>
    </source>
</reference>
<name>A0ACC1I0Y2_9FUNG</name>
<sequence>MLNFNLVIQALALLYQLSQKHTTIINHYHRALYGSLLDPRIETTSKQAVYLNLLFKSLKFEPNPSDELAKLSADTKEGTETPATRAKDCEAYDSAKRDPRFAQAEHSCCWELSVLLNHFHPSVERLVRKLLDHEAINEAPNLHLHSLSHFLERFVYRNSKMKEDPQCRDQSLTQSLIDTKGAQQATISKKPVGLSESKRFNPEKLASMSVEEIPEDVQFFHKFFQMKRDKDLFDKNKGKKKYGKKTKGDDSEGEDIDAMVDKNAMAEDSMGFAAALMGRNDSKKRRKRDKLPIITSFEDYEHIINNDEGLT</sequence>
<evidence type="ECO:0000313" key="2">
    <source>
        <dbReference type="Proteomes" id="UP001145114"/>
    </source>
</evidence>
<keyword evidence="2" id="KW-1185">Reference proteome</keyword>
<gene>
    <name evidence="1" type="primary">MAK21_1</name>
    <name evidence="1" type="ORF">EV182_000110</name>
</gene>
<organism evidence="1 2">
    <name type="scientific">Spiromyces aspiralis</name>
    <dbReference type="NCBI Taxonomy" id="68401"/>
    <lineage>
        <taxon>Eukaryota</taxon>
        <taxon>Fungi</taxon>
        <taxon>Fungi incertae sedis</taxon>
        <taxon>Zoopagomycota</taxon>
        <taxon>Kickxellomycotina</taxon>
        <taxon>Kickxellomycetes</taxon>
        <taxon>Kickxellales</taxon>
        <taxon>Kickxellaceae</taxon>
        <taxon>Spiromyces</taxon>
    </lineage>
</organism>
<protein>
    <submittedName>
        <fullName evidence="1">RNA-binding ribosome biosynthesis protein mak21</fullName>
    </submittedName>
</protein>